<protein>
    <submittedName>
        <fullName evidence="1">Nucleotidyltransferase component of viral defense system</fullName>
    </submittedName>
</protein>
<name>A0A7W8JE41_9BACT</name>
<accession>A0A7W8JE41</accession>
<proteinExistence type="predicted"/>
<comment type="caution">
    <text evidence="1">The sequence shown here is derived from an EMBL/GenBank/DDBJ whole genome shotgun (WGS) entry which is preliminary data.</text>
</comment>
<sequence length="58" mass="6443">MLTQAQVQRYASDAGLRDILIAEKEVVLTFLLQLLSERGVLDRLAFKGGSRLDPIAIE</sequence>
<dbReference type="Proteomes" id="UP000569092">
    <property type="component" value="Unassembled WGS sequence"/>
</dbReference>
<dbReference type="GO" id="GO:0016740">
    <property type="term" value="F:transferase activity"/>
    <property type="evidence" value="ECO:0007669"/>
    <property type="project" value="UniProtKB-KW"/>
</dbReference>
<evidence type="ECO:0000313" key="1">
    <source>
        <dbReference type="EMBL" id="MBB5346287.1"/>
    </source>
</evidence>
<gene>
    <name evidence="1" type="ORF">HDF10_004297</name>
</gene>
<organism evidence="1 2">
    <name type="scientific">Tunturiibacter lichenicola</name>
    <dbReference type="NCBI Taxonomy" id="2051959"/>
    <lineage>
        <taxon>Bacteria</taxon>
        <taxon>Pseudomonadati</taxon>
        <taxon>Acidobacteriota</taxon>
        <taxon>Terriglobia</taxon>
        <taxon>Terriglobales</taxon>
        <taxon>Acidobacteriaceae</taxon>
        <taxon>Tunturiibacter</taxon>
    </lineage>
</organism>
<reference evidence="1 2" key="1">
    <citation type="submission" date="2020-08" db="EMBL/GenBank/DDBJ databases">
        <title>Genomic Encyclopedia of Type Strains, Phase IV (KMG-V): Genome sequencing to study the core and pangenomes of soil and plant-associated prokaryotes.</title>
        <authorList>
            <person name="Whitman W."/>
        </authorList>
    </citation>
    <scope>NUCLEOTIDE SEQUENCE [LARGE SCALE GENOMIC DNA]</scope>
    <source>
        <strain evidence="1 2">M8US30</strain>
    </source>
</reference>
<dbReference type="AlphaFoldDB" id="A0A7W8JE41"/>
<evidence type="ECO:0000313" key="2">
    <source>
        <dbReference type="Proteomes" id="UP000569092"/>
    </source>
</evidence>
<dbReference type="EMBL" id="JACHDZ010000012">
    <property type="protein sequence ID" value="MBB5346287.1"/>
    <property type="molecule type" value="Genomic_DNA"/>
</dbReference>